<reference evidence="2 3" key="1">
    <citation type="submission" date="2020-02" db="EMBL/GenBank/DDBJ databases">
        <title>Draft genome sequence of Haematococcus lacustris strain NIES-144.</title>
        <authorList>
            <person name="Morimoto D."/>
            <person name="Nakagawa S."/>
            <person name="Yoshida T."/>
            <person name="Sawayama S."/>
        </authorList>
    </citation>
    <scope>NUCLEOTIDE SEQUENCE [LARGE SCALE GENOMIC DNA]</scope>
    <source>
        <strain evidence="2 3">NIES-144</strain>
    </source>
</reference>
<organism evidence="2 3">
    <name type="scientific">Haematococcus lacustris</name>
    <name type="common">Green alga</name>
    <name type="synonym">Haematococcus pluvialis</name>
    <dbReference type="NCBI Taxonomy" id="44745"/>
    <lineage>
        <taxon>Eukaryota</taxon>
        <taxon>Viridiplantae</taxon>
        <taxon>Chlorophyta</taxon>
        <taxon>core chlorophytes</taxon>
        <taxon>Chlorophyceae</taxon>
        <taxon>CS clade</taxon>
        <taxon>Chlamydomonadales</taxon>
        <taxon>Haematococcaceae</taxon>
        <taxon>Haematococcus</taxon>
    </lineage>
</organism>
<dbReference type="EMBL" id="BLLF01004994">
    <property type="protein sequence ID" value="GFH30572.1"/>
    <property type="molecule type" value="Genomic_DNA"/>
</dbReference>
<name>A0A6A0ADB6_HAELA</name>
<dbReference type="Proteomes" id="UP000485058">
    <property type="component" value="Unassembled WGS sequence"/>
</dbReference>
<keyword evidence="1" id="KW-0175">Coiled coil</keyword>
<evidence type="ECO:0000313" key="2">
    <source>
        <dbReference type="EMBL" id="GFH30572.1"/>
    </source>
</evidence>
<evidence type="ECO:0000256" key="1">
    <source>
        <dbReference type="SAM" id="Coils"/>
    </source>
</evidence>
<gene>
    <name evidence="2" type="ORF">HaLaN_29452</name>
</gene>
<sequence length="89" mass="10113">MAAAAEVVRQVMRAKLAALEEQEAELRRLQAELGSMRQGSGEREQDLAAALKEVQAKLDSSRRYADQQLHLLEERRRSEAQQHHHQVGI</sequence>
<evidence type="ECO:0000313" key="3">
    <source>
        <dbReference type="Proteomes" id="UP000485058"/>
    </source>
</evidence>
<accession>A0A6A0ADB6</accession>
<keyword evidence="3" id="KW-1185">Reference proteome</keyword>
<protein>
    <submittedName>
        <fullName evidence="2">Uncharacterized protein</fullName>
    </submittedName>
</protein>
<proteinExistence type="predicted"/>
<comment type="caution">
    <text evidence="2">The sequence shown here is derived from an EMBL/GenBank/DDBJ whole genome shotgun (WGS) entry which is preliminary data.</text>
</comment>
<dbReference type="AlphaFoldDB" id="A0A6A0ADB6"/>
<feature type="coiled-coil region" evidence="1">
    <location>
        <begin position="2"/>
        <end position="39"/>
    </location>
</feature>